<keyword evidence="3" id="KW-0245">EGF-like domain</keyword>
<dbReference type="GO" id="GO:0016339">
    <property type="term" value="P:calcium-dependent cell-cell adhesion via plasma membrane cell adhesion molecules"/>
    <property type="evidence" value="ECO:0007669"/>
    <property type="project" value="TreeGrafter"/>
</dbReference>
<dbReference type="FunFam" id="2.60.40.60:FF:000015">
    <property type="entry name" value="FAT atypical cadherin 1"/>
    <property type="match status" value="2"/>
</dbReference>
<keyword evidence="7" id="KW-0677">Repeat</keyword>
<evidence type="ECO:0000256" key="2">
    <source>
        <dbReference type="ARBA" id="ARBA00022475"/>
    </source>
</evidence>
<dbReference type="PROSITE" id="PS50268">
    <property type="entry name" value="CADHERIN_2"/>
    <property type="match status" value="27"/>
</dbReference>
<feature type="domain" description="Cadherin" evidence="18">
    <location>
        <begin position="2680"/>
        <end position="2784"/>
    </location>
</feature>
<feature type="domain" description="Cadherin" evidence="18">
    <location>
        <begin position="139"/>
        <end position="247"/>
    </location>
</feature>
<dbReference type="GO" id="GO:0007156">
    <property type="term" value="P:homophilic cell adhesion via plasma membrane adhesion molecules"/>
    <property type="evidence" value="ECO:0007669"/>
    <property type="project" value="InterPro"/>
</dbReference>
<dbReference type="InterPro" id="IPR002126">
    <property type="entry name" value="Cadherin-like_dom"/>
</dbReference>
<dbReference type="GO" id="GO:0045296">
    <property type="term" value="F:cadherin binding"/>
    <property type="evidence" value="ECO:0007669"/>
    <property type="project" value="TreeGrafter"/>
</dbReference>
<keyword evidence="2" id="KW-1003">Cell membrane</keyword>
<evidence type="ECO:0000256" key="3">
    <source>
        <dbReference type="ARBA" id="ARBA00022536"/>
    </source>
</evidence>
<dbReference type="GO" id="GO:0000902">
    <property type="term" value="P:cell morphogenesis"/>
    <property type="evidence" value="ECO:0007669"/>
    <property type="project" value="TreeGrafter"/>
</dbReference>
<feature type="signal peptide" evidence="17">
    <location>
        <begin position="1"/>
        <end position="25"/>
    </location>
</feature>
<keyword evidence="12" id="KW-1015">Disulfide bond</keyword>
<feature type="domain" description="Cadherin" evidence="18">
    <location>
        <begin position="704"/>
        <end position="806"/>
    </location>
</feature>
<evidence type="ECO:0000256" key="11">
    <source>
        <dbReference type="ARBA" id="ARBA00023136"/>
    </source>
</evidence>
<feature type="compositionally biased region" description="Basic and acidic residues" evidence="15">
    <location>
        <begin position="3481"/>
        <end position="3493"/>
    </location>
</feature>
<feature type="domain" description="Cadherin" evidence="18">
    <location>
        <begin position="1934"/>
        <end position="2030"/>
    </location>
</feature>
<accession>A0A9W2ZTB5</accession>
<feature type="domain" description="Cadherin" evidence="18">
    <location>
        <begin position="2148"/>
        <end position="2249"/>
    </location>
</feature>
<evidence type="ECO:0000259" key="18">
    <source>
        <dbReference type="PROSITE" id="PS50268"/>
    </source>
</evidence>
<name>A0A9W2ZTB5_BIOGL</name>
<feature type="domain" description="Cadherin" evidence="18">
    <location>
        <begin position="1256"/>
        <end position="1360"/>
    </location>
</feature>
<evidence type="ECO:0000256" key="17">
    <source>
        <dbReference type="SAM" id="SignalP"/>
    </source>
</evidence>
<keyword evidence="11 16" id="KW-0472">Membrane</keyword>
<feature type="domain" description="Cadherin" evidence="18">
    <location>
        <begin position="1596"/>
        <end position="1697"/>
    </location>
</feature>
<evidence type="ECO:0000256" key="4">
    <source>
        <dbReference type="ARBA" id="ARBA00022692"/>
    </source>
</evidence>
<feature type="transmembrane region" description="Helical" evidence="16">
    <location>
        <begin position="3347"/>
        <end position="3370"/>
    </location>
</feature>
<evidence type="ECO:0000256" key="15">
    <source>
        <dbReference type="SAM" id="MobiDB-lite"/>
    </source>
</evidence>
<feature type="domain" description="Cadherin" evidence="18">
    <location>
        <begin position="1361"/>
        <end position="1479"/>
    </location>
</feature>
<dbReference type="GO" id="GO:0007043">
    <property type="term" value="P:cell-cell junction assembly"/>
    <property type="evidence" value="ECO:0007669"/>
    <property type="project" value="TreeGrafter"/>
</dbReference>
<dbReference type="RefSeq" id="XP_055878134.1">
    <property type="nucleotide sequence ID" value="XM_056022159.1"/>
</dbReference>
<evidence type="ECO:0000256" key="16">
    <source>
        <dbReference type="SAM" id="Phobius"/>
    </source>
</evidence>
<dbReference type="OMA" id="ITRPSHH"/>
<dbReference type="Proteomes" id="UP001165740">
    <property type="component" value="Chromosome 2"/>
</dbReference>
<evidence type="ECO:0000313" key="19">
    <source>
        <dbReference type="Proteomes" id="UP001165740"/>
    </source>
</evidence>
<feature type="domain" description="Cadherin" evidence="18">
    <location>
        <begin position="3007"/>
        <end position="3125"/>
    </location>
</feature>
<dbReference type="FunFam" id="2.60.40.60:FF:000123">
    <property type="entry name" value="Protocadherin beta 4"/>
    <property type="match status" value="1"/>
</dbReference>
<dbReference type="GO" id="GO:0005509">
    <property type="term" value="F:calcium ion binding"/>
    <property type="evidence" value="ECO:0007669"/>
    <property type="project" value="UniProtKB-UniRule"/>
</dbReference>
<feature type="domain" description="Cadherin" evidence="18">
    <location>
        <begin position="2250"/>
        <end position="2359"/>
    </location>
</feature>
<comment type="subcellular location">
    <subcellularLocation>
        <location evidence="1">Cell membrane</location>
        <topology evidence="1">Single-pass type I membrane protein</topology>
    </subcellularLocation>
</comment>
<keyword evidence="4 16" id="KW-0812">Transmembrane</keyword>
<keyword evidence="8 14" id="KW-0106">Calcium</keyword>
<keyword evidence="19" id="KW-1185">Reference proteome</keyword>
<dbReference type="Pfam" id="PF00028">
    <property type="entry name" value="Cadherin"/>
    <property type="match status" value="21"/>
</dbReference>
<feature type="region of interest" description="Disordered" evidence="15">
    <location>
        <begin position="3479"/>
        <end position="3519"/>
    </location>
</feature>
<dbReference type="OrthoDB" id="6510378at2759"/>
<feature type="region of interest" description="Disordered" evidence="15">
    <location>
        <begin position="3396"/>
        <end position="3438"/>
    </location>
</feature>
<evidence type="ECO:0000256" key="1">
    <source>
        <dbReference type="ARBA" id="ARBA00004251"/>
    </source>
</evidence>
<protein>
    <submittedName>
        <fullName evidence="20">Cadherin-23-like</fullName>
    </submittedName>
</protein>
<feature type="domain" description="Cadherin" evidence="18">
    <location>
        <begin position="481"/>
        <end position="585"/>
    </location>
</feature>
<evidence type="ECO:0000256" key="14">
    <source>
        <dbReference type="PROSITE-ProRule" id="PRU00043"/>
    </source>
</evidence>
<dbReference type="InterPro" id="IPR039808">
    <property type="entry name" value="Cadherin"/>
</dbReference>
<dbReference type="SUPFAM" id="SSF49313">
    <property type="entry name" value="Cadherin-like"/>
    <property type="match status" value="28"/>
</dbReference>
<organism evidence="19 20">
    <name type="scientific">Biomphalaria glabrata</name>
    <name type="common">Bloodfluke planorb</name>
    <name type="synonym">Freshwater snail</name>
    <dbReference type="NCBI Taxonomy" id="6526"/>
    <lineage>
        <taxon>Eukaryota</taxon>
        <taxon>Metazoa</taxon>
        <taxon>Spiralia</taxon>
        <taxon>Lophotrochozoa</taxon>
        <taxon>Mollusca</taxon>
        <taxon>Gastropoda</taxon>
        <taxon>Heterobranchia</taxon>
        <taxon>Euthyneura</taxon>
        <taxon>Panpulmonata</taxon>
        <taxon>Hygrophila</taxon>
        <taxon>Lymnaeoidea</taxon>
        <taxon>Planorbidae</taxon>
        <taxon>Biomphalaria</taxon>
    </lineage>
</organism>
<dbReference type="GO" id="GO:0016342">
    <property type="term" value="C:catenin complex"/>
    <property type="evidence" value="ECO:0007669"/>
    <property type="project" value="TreeGrafter"/>
</dbReference>
<keyword evidence="5" id="KW-0479">Metal-binding</keyword>
<feature type="domain" description="Cadherin" evidence="18">
    <location>
        <begin position="248"/>
        <end position="364"/>
    </location>
</feature>
<keyword evidence="9" id="KW-0130">Cell adhesion</keyword>
<evidence type="ECO:0000256" key="10">
    <source>
        <dbReference type="ARBA" id="ARBA00022989"/>
    </source>
</evidence>
<feature type="domain" description="Cadherin" evidence="18">
    <location>
        <begin position="2581"/>
        <end position="2679"/>
    </location>
</feature>
<feature type="domain" description="Cadherin" evidence="18">
    <location>
        <begin position="2902"/>
        <end position="3005"/>
    </location>
</feature>
<evidence type="ECO:0000256" key="5">
    <source>
        <dbReference type="ARBA" id="ARBA00022723"/>
    </source>
</evidence>
<dbReference type="InterPro" id="IPR020894">
    <property type="entry name" value="Cadherin_CS"/>
</dbReference>
<keyword evidence="10 16" id="KW-1133">Transmembrane helix</keyword>
<keyword evidence="6 17" id="KW-0732">Signal</keyword>
<dbReference type="PANTHER" id="PTHR24027:SF438">
    <property type="entry name" value="CADHERIN 23"/>
    <property type="match status" value="1"/>
</dbReference>
<evidence type="ECO:0000256" key="13">
    <source>
        <dbReference type="ARBA" id="ARBA00023180"/>
    </source>
</evidence>
<dbReference type="GO" id="GO:0044331">
    <property type="term" value="P:cell-cell adhesion mediated by cadherin"/>
    <property type="evidence" value="ECO:0007669"/>
    <property type="project" value="TreeGrafter"/>
</dbReference>
<dbReference type="GO" id="GO:0016477">
    <property type="term" value="P:cell migration"/>
    <property type="evidence" value="ECO:0007669"/>
    <property type="project" value="TreeGrafter"/>
</dbReference>
<feature type="domain" description="Cadherin" evidence="18">
    <location>
        <begin position="927"/>
        <end position="1040"/>
    </location>
</feature>
<feature type="domain" description="Cadherin" evidence="18">
    <location>
        <begin position="2788"/>
        <end position="2894"/>
    </location>
</feature>
<feature type="domain" description="Cadherin" evidence="18">
    <location>
        <begin position="2366"/>
        <end position="2454"/>
    </location>
</feature>
<evidence type="ECO:0000256" key="7">
    <source>
        <dbReference type="ARBA" id="ARBA00022737"/>
    </source>
</evidence>
<dbReference type="Gene3D" id="2.60.40.60">
    <property type="entry name" value="Cadherins"/>
    <property type="match status" value="27"/>
</dbReference>
<feature type="domain" description="Cadherin" evidence="18">
    <location>
        <begin position="1041"/>
        <end position="1143"/>
    </location>
</feature>
<feature type="domain" description="Cadherin" evidence="18">
    <location>
        <begin position="803"/>
        <end position="925"/>
    </location>
</feature>
<feature type="chain" id="PRO_5040813430" evidence="17">
    <location>
        <begin position="26"/>
        <end position="3519"/>
    </location>
</feature>
<evidence type="ECO:0000313" key="20">
    <source>
        <dbReference type="RefSeq" id="XP_055878134.1"/>
    </source>
</evidence>
<evidence type="ECO:0000256" key="8">
    <source>
        <dbReference type="ARBA" id="ARBA00022837"/>
    </source>
</evidence>
<evidence type="ECO:0000256" key="6">
    <source>
        <dbReference type="ARBA" id="ARBA00022729"/>
    </source>
</evidence>
<reference evidence="20" key="1">
    <citation type="submission" date="2025-08" db="UniProtKB">
        <authorList>
            <consortium name="RefSeq"/>
        </authorList>
    </citation>
    <scope>IDENTIFICATION</scope>
</reference>
<feature type="domain" description="Cadherin" evidence="18">
    <location>
        <begin position="365"/>
        <end position="480"/>
    </location>
</feature>
<feature type="domain" description="Cadherin" evidence="18">
    <location>
        <begin position="1808"/>
        <end position="1912"/>
    </location>
</feature>
<feature type="domain" description="Cadherin" evidence="18">
    <location>
        <begin position="1698"/>
        <end position="1807"/>
    </location>
</feature>
<evidence type="ECO:0000256" key="12">
    <source>
        <dbReference type="ARBA" id="ARBA00023157"/>
    </source>
</evidence>
<dbReference type="InterPro" id="IPR015919">
    <property type="entry name" value="Cadherin-like_sf"/>
</dbReference>
<dbReference type="PANTHER" id="PTHR24027">
    <property type="entry name" value="CADHERIN-23"/>
    <property type="match status" value="1"/>
</dbReference>
<gene>
    <name evidence="20" type="primary">LOC106063896</name>
</gene>
<feature type="compositionally biased region" description="Polar residues" evidence="15">
    <location>
        <begin position="3423"/>
        <end position="3434"/>
    </location>
</feature>
<keyword evidence="13" id="KW-0325">Glycoprotein</keyword>
<dbReference type="FunFam" id="2.60.40.60:FF:000024">
    <property type="entry name" value="FAT atypical cadherin 3"/>
    <property type="match status" value="1"/>
</dbReference>
<dbReference type="GeneID" id="106063896"/>
<dbReference type="SMART" id="SM00112">
    <property type="entry name" value="CA"/>
    <property type="match status" value="27"/>
</dbReference>
<dbReference type="GO" id="GO:0005912">
    <property type="term" value="C:adherens junction"/>
    <property type="evidence" value="ECO:0007669"/>
    <property type="project" value="TreeGrafter"/>
</dbReference>
<dbReference type="FunFam" id="2.60.40.60:FF:000020">
    <property type="entry name" value="Dachsous cadherin-related 1b"/>
    <property type="match status" value="7"/>
</dbReference>
<dbReference type="GO" id="GO:0008013">
    <property type="term" value="F:beta-catenin binding"/>
    <property type="evidence" value="ECO:0007669"/>
    <property type="project" value="TreeGrafter"/>
</dbReference>
<feature type="domain" description="Cadherin" evidence="18">
    <location>
        <begin position="586"/>
        <end position="703"/>
    </location>
</feature>
<dbReference type="PROSITE" id="PS00232">
    <property type="entry name" value="CADHERIN_1"/>
    <property type="match status" value="9"/>
</dbReference>
<evidence type="ECO:0000256" key="9">
    <source>
        <dbReference type="ARBA" id="ARBA00022889"/>
    </source>
</evidence>
<dbReference type="CDD" id="cd11304">
    <property type="entry name" value="Cadherin_repeat"/>
    <property type="match status" value="27"/>
</dbReference>
<feature type="domain" description="Cadherin" evidence="18">
    <location>
        <begin position="1481"/>
        <end position="1595"/>
    </location>
</feature>
<feature type="domain" description="Cadherin" evidence="18">
    <location>
        <begin position="2040"/>
        <end position="2147"/>
    </location>
</feature>
<feature type="domain" description="Cadherin" evidence="18">
    <location>
        <begin position="2456"/>
        <end position="2576"/>
    </location>
</feature>
<feature type="domain" description="Cadherin" evidence="18">
    <location>
        <begin position="1144"/>
        <end position="1255"/>
    </location>
</feature>
<dbReference type="GO" id="GO:0034332">
    <property type="term" value="P:adherens junction organization"/>
    <property type="evidence" value="ECO:0007669"/>
    <property type="project" value="TreeGrafter"/>
</dbReference>
<sequence length="3519" mass="387415">MDLFKMTNSALVIIFFSTLFELVTSQAPLPINKIEWPHEPNPIVVKEDSPIGTNLAKLSVTGGKHPRLNSSSEYVSLILTSENLTYATYHAVLIKALDFETMGSTVFVPCTERNDDYSKIPFTLRVYITDVNDETPVFLNRPYSINVAENAMVGHVVYDLIKANDADFSDRQLKYYFEVDPKITDTDYKSKFVINESTAQVTLNETLDYETARFYQYTVVVRDSNKHNATTDVFITIEDVQDEPPYFTGTPYLISVQENSKVGTSLLVVKAEDGDRGLSNSVTYKIVNETCPGLFEITPASGEVRLKSVPDRDKGIVHDNNGICTLTVEAKEGQTYPQSIPGRDKRTEEVTITIEDVDDNEPQFNSKSYDAIVAENTPNGVPIILSSTMRVEDIDQGPNANFKVSVLNLPNMFEASPSIVQSTADIIIRVKDTAYLDYELRERISIVIEAKPVNAAANAIGNTVDVTLNLTNVNDETPKFDHFQQTVSIPENVNLTFSVATVLARDADKNDDGNNFGKVTYRIEPPDANFGIDSTRGLISTKTTLDRETKDSYYITIVAEDGGHSKVTNQMLIKITDVNDNSPSFVTDDYQTSLQEMDTKFARPVIVHATDNDEPGSPNSQVSYLIVSSTPSNLLTHFSIDSSSGALTVKSPLSYENVFSGHGQNQGNIILTVMAKDNGVPPRNSAVNVTVMLQDINNQHPVCSQSKYTTSRAEDSVLDVATVHATDKDGTAPNNLILYSIDQSSSEKFIIDSSSGRITLRSQLDREVQHHYIIAVTVTDLGNPPLSGSCQVEVEVTDVNDSPPVFKEKAVTTNIKENTIFSYELVANDSDLNPNLSYSIDWDKSSGLKVNGESVDGSELKNWIQIQDPHHCKVTSKKNFDREAITKMTIELLVKDLNGKVNVPQTDSATLVVDILDVNDNAPFFNGGPTLVASVRENLPINSSVTFVTPTSLEITDPDEKGPNSEYQVTIEDVTNIFDISPTLGEGHQAFVILVKNSIALDYEKIQSVTVKIIAKNQAFSSTATVTINILNENDNVPVFERSTYSASVAEMSPPHANVIISIKALDKDLGPYGVVSYFLTDDSGKFQIDKNTGYVTTRTGDLDRETKSSYTLIITAKDVNGFSSLTQLTVTVTDINDQSPVFDQQNFAVTIEEGEKKFLPSFFVHATDADDPKSPNSQVEYSLIHATTAPLSNFSLGSTSGELLILSPLNFEALSNNGVIVLHVQAKDKGQPAHSSSATITVTVLDINDEKPVFPKSLYSVVISESATKGHSVTQLQATDKDKSSTNNQVSYSLDALSNSKFSINPTTGEITVKDVLDREQVDHYSIIVTAADNGLPVQTSTATVSVTVTDVNDSPPQFFKKSVSVQITENVHQVITDFDARDADLNPDLVYSIEWSSSSGVDGHGQFLSGDKLKGCITINPHTGEVSTVNVLDRESIQRFQLTVQVEDVHGIPGTNQLDSAVLTVVVDDVNDNPPKFNGGPHFTAEVQENMPHGSEVKLDGVSGLYIEDPDGVNNNIFNITVSQNNAFSIGPLIGTGSSTCVIKVADSTLLDYEKVQNFTITVVAYDTKNKSMSSEATIFIKLINENDNIPEFIGAPFQGKISENSKSNTYITTVKAQDADLGLFGQISYFLTDDANKFAINSTTGEVYSLVDDLDRETKANYILTVLAKDYSNFTAQAQLSIDVADIDDETPVFLNLAYEYNINEEEIKSLTGFYVHATDADDPTTANSVVNYTLIHTEPNNYSSYFNMNISTGELMILKALDYEELVSLNLTVQATDQGLAALSATSHIRVNVLDTNDNSPIFELNPYSFSVPENSIKGTGVGRVTASDKDASAGNNEVLYMLDASSALIFEINALTGQITVIDQLDREVNEFYNIIVTAFDNGFSSRTSTVVVRVEVLDANDTPPRFIWNTKLEFVKENFVGTLASNPASDPDLTADLHYFIIWSESSGISPVAESFSYKYIKSYLDINETTGEVYTLMPLDREMIQRIQLALLVIDVNGISNSQNDTAFLSIIIEDENDNGPKFIGGDHFIAKIPENMPKDTELKLEDVLYLTAVDSDAVGNNKYSVSLHGSHGFTLSPSEGEGQTIFTIRVADESLLDYERSQEIIVFVTATDLNSTGIKSVTATITVQIINENDNVPQFIGLPFHANLVESSPKNTIVYKVQAEDNDLGVYGQLSYFIADDFNKFGINPNTGDIFTQTADIDREDVPLYTLTVTAMDGGSFKTVAQLTIHVTDINDHVPTFQKSNYSFEINSRFVPERTGLFVQAYDLDESNSVNSDVTYQLLTTGSDLESSFGIDPSSGELYVNLPLENEQTTLSKKVVSLQVQAKDKGLPSLSSTATISVTIIYDNPLFLLSDVAVGNVTATDKDGTSPNNEIYYVIQSGSQDKFQIDSTSGRIKVGLGATLDREAVTKYFLTVLAVDKGTPSRSSSTQVNITVTDVNDELPVILNATSLVGNVREDAKPNFPVMQVSASDPDVNNNLQYYLFWNESKASDEKDRNVDISLLTNWFEINGTTGEIYVNSTLDRETAQQIILKIVVQDMNAEQRAPQTATASATILLTDVNDNRPVIHLDGQQSMLHLNVSEGTKIGTEVTTLLATDADKDQDVTFSVNDSYYFTISPNGRLKLNKPLDRENQSTVSFIIVAQDDGNPPLSSNITVDITVLDINDNDPEFIGNQTVFQVLENSNLSTSICNITATDKDEGANALVTYTFRDETALFNISSQTGEITVAGSLDREKQSVYTLTVLATDNPELEQRRRASLVIQIELLDVNDNDPHFNIPPGVSYIAKIAEDRKINDIVNIQPQPISATDADVGQNAKVTYSLVPSNVSYFNINPQTGQVFVNESMLGAPGDYSLEVKAIDQGNPPRSNLTNLHITILDVNNNNPYFVNGGPVPSIPECFGLATAVYTFKADDNDTDKTSNALVKYYLLNSTEFPDAGYFLLNPDSGMLSLEKKLSSEQKDLLKIQVQAEDSGDPPRKSEVLQLNINVLDINDHPPEFIENQNTLFSVKEESIGHVEIGTVFVTDRDRYSLLKCDIDDPVNPYKDYFEITTSDGKCTIMGIKPFDRENVSHVNLNLVVEDSAHDNIACQTNSGKDNTQSSPKSVTINIVDINDNPPVFITQSLSKGFLSSSEVEKVILNLNDYVTDRDTDANSKHQFYQLGKLEADEDLSKGWLVNSLPDPIKVDINGSIKTNYKFPEDHYGAISLTVLVNDTAGNDTLNLKIFVVGSPQVVEFSFYKSEDELRRLQQDIAKELSDSSIEFVPDDIVSFKDENNDVDGSKSILLMHALQNGKIIDASRLKEILDHQRQKIETLQGFKIIKTETQEEALKMKKETNDTDRIQYILIGIIAAIALTFIITLAMLIHNIGRFKRKLKAATIEVHGLEPMKFPGLDNPLKDSNPIFNRDDATLDSDSDSGHNYDSYSQRSDNSLDKNALGQQEYAEDEQEVVMNMYGGDDAYPNLPSPLQYLNDVFVDDERSGPMQRHSDPSQPYDREEEDEVFDFDANQFESTDI</sequence>
<dbReference type="PRINTS" id="PR00205">
    <property type="entry name" value="CADHERIN"/>
</dbReference>
<proteinExistence type="predicted"/>